<dbReference type="InterPro" id="IPR029063">
    <property type="entry name" value="SAM-dependent_MTases_sf"/>
</dbReference>
<dbReference type="RefSeq" id="WP_128770093.1">
    <property type="nucleotide sequence ID" value="NZ_RXOC01000009.1"/>
</dbReference>
<dbReference type="PANTHER" id="PTHR43861">
    <property type="entry name" value="TRANS-ACONITATE 2-METHYLTRANSFERASE-RELATED"/>
    <property type="match status" value="1"/>
</dbReference>
<keyword evidence="2 4" id="KW-0808">Transferase</keyword>
<reference evidence="4 5" key="1">
    <citation type="submission" date="2018-12" db="EMBL/GenBank/DDBJ databases">
        <title>The Draft Genome Sequence of the Soil Bacterium Pedobacter tournemirensis R1.</title>
        <authorList>
            <person name="He J."/>
        </authorList>
    </citation>
    <scope>NUCLEOTIDE SEQUENCE [LARGE SCALE GENOMIC DNA]</scope>
    <source>
        <strain evidence="4 5">R1</strain>
    </source>
</reference>
<dbReference type="InterPro" id="IPR041698">
    <property type="entry name" value="Methyltransf_25"/>
</dbReference>
<dbReference type="Pfam" id="PF13649">
    <property type="entry name" value="Methyltransf_25"/>
    <property type="match status" value="1"/>
</dbReference>
<evidence type="ECO:0000313" key="5">
    <source>
        <dbReference type="Proteomes" id="UP000290848"/>
    </source>
</evidence>
<dbReference type="Proteomes" id="UP000290848">
    <property type="component" value="Unassembled WGS sequence"/>
</dbReference>
<keyword evidence="1 4" id="KW-0489">Methyltransferase</keyword>
<dbReference type="CDD" id="cd02440">
    <property type="entry name" value="AdoMet_MTases"/>
    <property type="match status" value="1"/>
</dbReference>
<evidence type="ECO:0000256" key="1">
    <source>
        <dbReference type="ARBA" id="ARBA00022603"/>
    </source>
</evidence>
<protein>
    <submittedName>
        <fullName evidence="4">Class I SAM-dependent methyltransferase</fullName>
    </submittedName>
</protein>
<dbReference type="AlphaFoldDB" id="A0A4Q0M6Z6"/>
<name>A0A4Q0M6Z6_9SPHI</name>
<comment type="caution">
    <text evidence="4">The sequence shown here is derived from an EMBL/GenBank/DDBJ whole genome shotgun (WGS) entry which is preliminary data.</text>
</comment>
<sequence>MKANYSAKATNEEIKARFDKDVERFSNLETGQQTTIDAALTMELCTEAAKYTNPGAKELLDIGCGAGNYTLKMLSKIPDLNCTLNDLSMPMLERAKTRVSSQTSGETTIIQDDMRNLDLPDNHFDIVLAAATLHHLRDDADWERVFTKIYRSIKPGGSFWISDLISHDSPSIDKLFKGKYSEYLETLGGAEYRQKVLDYIDHEDTPRSLNYQLTLLSRVGFIHTEVLHKNSCFAAFGGIK</sequence>
<dbReference type="EMBL" id="RXOC01000009">
    <property type="protein sequence ID" value="RXF68851.1"/>
    <property type="molecule type" value="Genomic_DNA"/>
</dbReference>
<accession>A0A4Q0M6Z6</accession>
<dbReference type="GO" id="GO:0008168">
    <property type="term" value="F:methyltransferase activity"/>
    <property type="evidence" value="ECO:0007669"/>
    <property type="project" value="UniProtKB-KW"/>
</dbReference>
<evidence type="ECO:0000259" key="3">
    <source>
        <dbReference type="Pfam" id="PF13649"/>
    </source>
</evidence>
<proteinExistence type="predicted"/>
<feature type="domain" description="Methyltransferase" evidence="3">
    <location>
        <begin position="60"/>
        <end position="157"/>
    </location>
</feature>
<gene>
    <name evidence="4" type="ORF">EKH83_14110</name>
</gene>
<evidence type="ECO:0000256" key="2">
    <source>
        <dbReference type="ARBA" id="ARBA00022679"/>
    </source>
</evidence>
<dbReference type="Gene3D" id="3.40.50.150">
    <property type="entry name" value="Vaccinia Virus protein VP39"/>
    <property type="match status" value="1"/>
</dbReference>
<dbReference type="PANTHER" id="PTHR43861:SF1">
    <property type="entry name" value="TRANS-ACONITATE 2-METHYLTRANSFERASE"/>
    <property type="match status" value="1"/>
</dbReference>
<organism evidence="4 5">
    <name type="scientific">Arcticibacter tournemirensis</name>
    <dbReference type="NCBI Taxonomy" id="699437"/>
    <lineage>
        <taxon>Bacteria</taxon>
        <taxon>Pseudomonadati</taxon>
        <taxon>Bacteroidota</taxon>
        <taxon>Sphingobacteriia</taxon>
        <taxon>Sphingobacteriales</taxon>
        <taxon>Sphingobacteriaceae</taxon>
        <taxon>Arcticibacter</taxon>
    </lineage>
</organism>
<dbReference type="SUPFAM" id="SSF53335">
    <property type="entry name" value="S-adenosyl-L-methionine-dependent methyltransferases"/>
    <property type="match status" value="1"/>
</dbReference>
<evidence type="ECO:0000313" key="4">
    <source>
        <dbReference type="EMBL" id="RXF68851.1"/>
    </source>
</evidence>
<dbReference type="GO" id="GO:0032259">
    <property type="term" value="P:methylation"/>
    <property type="evidence" value="ECO:0007669"/>
    <property type="project" value="UniProtKB-KW"/>
</dbReference>